<sequence length="305" mass="34979">MSSMSIERNDGALFVRGRRPYVPSAEDLESGLKLRKTIIIHDRLPGLLENLTTTLSIFDVMDSRMEEHDPNLRKSICWNHVQMFIENVKKPYGVIKTAKDSATIESYWDIWLALRSLTTPYHSRRFARYVNGQWREVHDAEAEDWYLKQWKTMQTAMGGCLSILRVALPAPWIAIGFDLERRAGTKPLFVLYDSAAFTESLLPTDQYSCELDLSALESRFKSTGWQLRTWEVDSKHDNWETLDGAFTDHRLPKSVYEAYSEDWLRAVTDLKAEGDLAVCLLSHGSVRGLSGMLFAHSLLDELIRA</sequence>
<gene>
    <name evidence="1" type="ORF">QFC20_004592</name>
</gene>
<organism evidence="1 2">
    <name type="scientific">Naganishia adeliensis</name>
    <dbReference type="NCBI Taxonomy" id="92952"/>
    <lineage>
        <taxon>Eukaryota</taxon>
        <taxon>Fungi</taxon>
        <taxon>Dikarya</taxon>
        <taxon>Basidiomycota</taxon>
        <taxon>Agaricomycotina</taxon>
        <taxon>Tremellomycetes</taxon>
        <taxon>Filobasidiales</taxon>
        <taxon>Filobasidiaceae</taxon>
        <taxon>Naganishia</taxon>
    </lineage>
</organism>
<evidence type="ECO:0000313" key="1">
    <source>
        <dbReference type="EMBL" id="KAJ9104310.1"/>
    </source>
</evidence>
<keyword evidence="2" id="KW-1185">Reference proteome</keyword>
<dbReference type="EMBL" id="JASBWS010000054">
    <property type="protein sequence ID" value="KAJ9104310.1"/>
    <property type="molecule type" value="Genomic_DNA"/>
</dbReference>
<evidence type="ECO:0000313" key="2">
    <source>
        <dbReference type="Proteomes" id="UP001230649"/>
    </source>
</evidence>
<proteinExistence type="predicted"/>
<comment type="caution">
    <text evidence="1">The sequence shown here is derived from an EMBL/GenBank/DDBJ whole genome shotgun (WGS) entry which is preliminary data.</text>
</comment>
<name>A0ACC2VZJ9_9TREE</name>
<dbReference type="Proteomes" id="UP001230649">
    <property type="component" value="Unassembled WGS sequence"/>
</dbReference>
<reference evidence="1" key="1">
    <citation type="submission" date="2023-04" db="EMBL/GenBank/DDBJ databases">
        <title>Draft Genome sequencing of Naganishia species isolated from polar environments using Oxford Nanopore Technology.</title>
        <authorList>
            <person name="Leo P."/>
            <person name="Venkateswaran K."/>
        </authorList>
    </citation>
    <scope>NUCLEOTIDE SEQUENCE</scope>
    <source>
        <strain evidence="1">MNA-CCFEE 5262</strain>
    </source>
</reference>
<protein>
    <submittedName>
        <fullName evidence="1">Uncharacterized protein</fullName>
    </submittedName>
</protein>
<accession>A0ACC2VZJ9</accession>